<dbReference type="PROSITE" id="PS50987">
    <property type="entry name" value="HTH_ARSR_2"/>
    <property type="match status" value="1"/>
</dbReference>
<name>A0ABS9T9M1_9PSEU</name>
<dbReference type="Gene3D" id="3.40.50.2300">
    <property type="match status" value="1"/>
</dbReference>
<dbReference type="SUPFAM" id="SSF52788">
    <property type="entry name" value="Phosphotyrosine protein phosphatases I"/>
    <property type="match status" value="1"/>
</dbReference>
<keyword evidence="4" id="KW-1185">Reference proteome</keyword>
<comment type="caution">
    <text evidence="3">The sequence shown here is derived from an EMBL/GenBank/DDBJ whole genome shotgun (WGS) entry which is preliminary data.</text>
</comment>
<dbReference type="Pfam" id="PF01451">
    <property type="entry name" value="LMWPc"/>
    <property type="match status" value="1"/>
</dbReference>
<dbReference type="EMBL" id="JAKXMK010000004">
    <property type="protein sequence ID" value="MCH6165227.1"/>
    <property type="molecule type" value="Genomic_DNA"/>
</dbReference>
<dbReference type="InterPro" id="IPR036196">
    <property type="entry name" value="Ptyr_pPase_sf"/>
</dbReference>
<dbReference type="Pfam" id="PF12840">
    <property type="entry name" value="HTH_20"/>
    <property type="match status" value="1"/>
</dbReference>
<evidence type="ECO:0000313" key="4">
    <source>
        <dbReference type="Proteomes" id="UP001299970"/>
    </source>
</evidence>
<dbReference type="InterPro" id="IPR036388">
    <property type="entry name" value="WH-like_DNA-bd_sf"/>
</dbReference>
<dbReference type="SUPFAM" id="SSF46785">
    <property type="entry name" value="Winged helix' DNA-binding domain"/>
    <property type="match status" value="1"/>
</dbReference>
<dbReference type="InterPro" id="IPR001845">
    <property type="entry name" value="HTH_ArsR_DNA-bd_dom"/>
</dbReference>
<accession>A0ABS9T9M1</accession>
<evidence type="ECO:0000259" key="2">
    <source>
        <dbReference type="PROSITE" id="PS50987"/>
    </source>
</evidence>
<dbReference type="PANTHER" id="PTHR43428:SF1">
    <property type="entry name" value="ARSENATE REDUCTASE"/>
    <property type="match status" value="1"/>
</dbReference>
<reference evidence="3 4" key="1">
    <citation type="submission" date="2022-03" db="EMBL/GenBank/DDBJ databases">
        <title>Pseudonocardia alaer sp. nov., a novel actinomycete isolated from reed forest soil.</title>
        <authorList>
            <person name="Wang L."/>
        </authorList>
    </citation>
    <scope>NUCLEOTIDE SEQUENCE [LARGE SCALE GENOMIC DNA]</scope>
    <source>
        <strain evidence="3 4">Y-16303</strain>
    </source>
</reference>
<keyword evidence="1" id="KW-0059">Arsenical resistance</keyword>
<dbReference type="InterPro" id="IPR036390">
    <property type="entry name" value="WH_DNA-bd_sf"/>
</dbReference>
<dbReference type="SMART" id="SM00418">
    <property type="entry name" value="HTH_ARSR"/>
    <property type="match status" value="1"/>
</dbReference>
<sequence length="225" mass="23965">MDVEQSDLTARAAAHAALGDPGRLAIVDALVLGEASPSELQQLLDMPSNLMAHHVRVLERAGVVARRRSEGDRRRTYLALAPGALNTLRPTVTRDAVRVVFVCTENSARSQLAAALWSSESAVPVTSAGTHPAPAVHPGAVSAARRHHLALTPATPRHLNEVLHPDDVVITVCDSAHEELGAGPDRLHWSVSDPARSGEDTAFDQAVDELTDRISRIAPAIRPVT</sequence>
<organism evidence="3 4">
    <name type="scientific">Pseudonocardia alaniniphila</name>
    <dbReference type="NCBI Taxonomy" id="75291"/>
    <lineage>
        <taxon>Bacteria</taxon>
        <taxon>Bacillati</taxon>
        <taxon>Actinomycetota</taxon>
        <taxon>Actinomycetes</taxon>
        <taxon>Pseudonocardiales</taxon>
        <taxon>Pseudonocardiaceae</taxon>
        <taxon>Pseudonocardia</taxon>
    </lineage>
</organism>
<dbReference type="CDD" id="cd00090">
    <property type="entry name" value="HTH_ARSR"/>
    <property type="match status" value="1"/>
</dbReference>
<dbReference type="InterPro" id="IPR023485">
    <property type="entry name" value="Ptyr_pPase"/>
</dbReference>
<evidence type="ECO:0000313" key="3">
    <source>
        <dbReference type="EMBL" id="MCH6165227.1"/>
    </source>
</evidence>
<dbReference type="InterPro" id="IPR011991">
    <property type="entry name" value="ArsR-like_HTH"/>
</dbReference>
<dbReference type="SMART" id="SM00226">
    <property type="entry name" value="LMWPc"/>
    <property type="match status" value="1"/>
</dbReference>
<protein>
    <submittedName>
        <fullName evidence="3">Helix-turn-helix domain-containing protein</fullName>
    </submittedName>
</protein>
<dbReference type="Proteomes" id="UP001299970">
    <property type="component" value="Unassembled WGS sequence"/>
</dbReference>
<gene>
    <name evidence="3" type="ORF">MMF94_05990</name>
</gene>
<proteinExistence type="predicted"/>
<evidence type="ECO:0000256" key="1">
    <source>
        <dbReference type="ARBA" id="ARBA00022849"/>
    </source>
</evidence>
<dbReference type="PANTHER" id="PTHR43428">
    <property type="entry name" value="ARSENATE REDUCTASE"/>
    <property type="match status" value="1"/>
</dbReference>
<dbReference type="RefSeq" id="WP_241035256.1">
    <property type="nucleotide sequence ID" value="NZ_BAAAJF010000018.1"/>
</dbReference>
<dbReference type="Gene3D" id="1.10.10.10">
    <property type="entry name" value="Winged helix-like DNA-binding domain superfamily/Winged helix DNA-binding domain"/>
    <property type="match status" value="1"/>
</dbReference>
<feature type="domain" description="HTH arsR-type" evidence="2">
    <location>
        <begin position="3"/>
        <end position="100"/>
    </location>
</feature>